<evidence type="ECO:0000313" key="9">
    <source>
        <dbReference type="EMBL" id="VDM45763.1"/>
    </source>
</evidence>
<dbReference type="Gene3D" id="3.30.460.10">
    <property type="entry name" value="Beta Polymerase, domain 2"/>
    <property type="match status" value="1"/>
</dbReference>
<dbReference type="SUPFAM" id="SSF81301">
    <property type="entry name" value="Nucleotidyltransferase"/>
    <property type="match status" value="1"/>
</dbReference>
<keyword evidence="10" id="KW-1185">Reference proteome</keyword>
<feature type="domain" description="Poly(A) RNA polymerase mitochondrial-like central palm" evidence="8">
    <location>
        <begin position="634"/>
        <end position="776"/>
    </location>
</feature>
<evidence type="ECO:0000259" key="8">
    <source>
        <dbReference type="Pfam" id="PF22600"/>
    </source>
</evidence>
<organism evidence="10 11">
    <name type="scientific">Toxocara canis</name>
    <name type="common">Canine roundworm</name>
    <dbReference type="NCBI Taxonomy" id="6265"/>
    <lineage>
        <taxon>Eukaryota</taxon>
        <taxon>Metazoa</taxon>
        <taxon>Ecdysozoa</taxon>
        <taxon>Nematoda</taxon>
        <taxon>Chromadorea</taxon>
        <taxon>Rhabditida</taxon>
        <taxon>Spirurina</taxon>
        <taxon>Ascaridomorpha</taxon>
        <taxon>Ascaridoidea</taxon>
        <taxon>Toxocaridae</taxon>
        <taxon>Toxocara</taxon>
    </lineage>
</organism>
<feature type="compositionally biased region" description="Polar residues" evidence="6">
    <location>
        <begin position="524"/>
        <end position="546"/>
    </location>
</feature>
<dbReference type="GO" id="GO:1990817">
    <property type="term" value="F:poly(A) RNA polymerase activity"/>
    <property type="evidence" value="ECO:0007669"/>
    <property type="project" value="TreeGrafter"/>
</dbReference>
<dbReference type="EMBL" id="UYWY01022254">
    <property type="protein sequence ID" value="VDM45763.1"/>
    <property type="molecule type" value="Genomic_DNA"/>
</dbReference>
<dbReference type="InterPro" id="IPR002058">
    <property type="entry name" value="PAP_assoc"/>
</dbReference>
<evidence type="ECO:0000256" key="1">
    <source>
        <dbReference type="ARBA" id="ARBA00001936"/>
    </source>
</evidence>
<dbReference type="GO" id="GO:0031123">
    <property type="term" value="P:RNA 3'-end processing"/>
    <property type="evidence" value="ECO:0007669"/>
    <property type="project" value="TreeGrafter"/>
</dbReference>
<dbReference type="Pfam" id="PF03828">
    <property type="entry name" value="PAP_assoc"/>
    <property type="match status" value="1"/>
</dbReference>
<dbReference type="AlphaFoldDB" id="A0A183V122"/>
<sequence length="961" mass="107298">MEDRVLYYIPALQRCCDGLDYVVMGDVAFKCSASTNLINCSAAKKKTTNLLHTVDEVFLLYMHYTRSRFRVYSRKMGALHKRKIDAAAAARLEEYLYVPGASLPAFVSGMYPPPVPINLTELLRADDIVQLPASGWNQQTCRQKFALLKKVRLTRNPNNALRVNMVPVTIAQRLALGLSKSQPTVAHTYMVIEGLPPSEFYGGGFGVTQKLANWAASRELVTRLYHNGLVTPSQYNAIEDDQISSLKLSKQQRKRNKEEFLIAKAALETLEQYLAIEEVPKSFLEGNASDLTVNRSVIEKVKRAIVRASSSIRSVENNENALIRRIIQNYSLPEIGVVIGPYIGGYTLPRVLIGFEPLTDGVQPEEVDPQMENLNSAVSKGSNCADNCTQESTGAEEVADFIRLFDEEGSTVSDNNKLRSPASKGESSRKASDGANAVSNVPEKVIKFVSVFDDKPLRETNGAVASNEKTAAVDDDQDCICVAEVRSMKKQNKEIPLIAIDEDDTVQDSSLQQKPEPKYVPEISDTQAPSTSFSSEATGAEQFNTNTRDDNAGGEMDMEIEEGSDEIVINRCAGKDIAEPHPYNGPSNTMQVRKQKDMELCQRLGVTNVASALDVYGAIKGRRKKYPQGFDAFDSHIWRHYRLNGQDDRTFSWKMEVRERLLALVRTVYEDANIVAVGSTVNGCGAYNSDMDLCLCLPDSVYGYDTDRDYGVRVLKKVFRVLAYHSKGLVRQCHCIPAKVPILKLEMGNEYSELEIDINCNNVAGIYNSHLLHYYARIDDRFPALCLLVKHWAINAGINDAMSGTFNSYSLILMVLHFLQCATMPPVLPNLQQLHPDIFNGCCGLENLELFRSLPPLPARELNRSTVGELLIAFFDYYAKFDFANKAISVHRGCVFDRSDLAISTRRFKVFIEEPFDHQNTARCVTRLENLRLIKRAFISARNAFLGSSALAPRLELIDVH</sequence>
<dbReference type="SUPFAM" id="SSF81631">
    <property type="entry name" value="PAP/OAS1 substrate-binding domain"/>
    <property type="match status" value="1"/>
</dbReference>
<reference evidence="9 10" key="2">
    <citation type="submission" date="2018-11" db="EMBL/GenBank/DDBJ databases">
        <authorList>
            <consortium name="Pathogen Informatics"/>
        </authorList>
    </citation>
    <scope>NUCLEOTIDE SEQUENCE [LARGE SCALE GENOMIC DNA]</scope>
</reference>
<evidence type="ECO:0000256" key="6">
    <source>
        <dbReference type="SAM" id="MobiDB-lite"/>
    </source>
</evidence>
<keyword evidence="5" id="KW-0460">Magnesium</keyword>
<proteinExistence type="predicted"/>
<feature type="region of interest" description="Disordered" evidence="6">
    <location>
        <begin position="411"/>
        <end position="436"/>
    </location>
</feature>
<evidence type="ECO:0000313" key="11">
    <source>
        <dbReference type="WBParaSite" id="TCNE_0001444201-mRNA-1"/>
    </source>
</evidence>
<dbReference type="CDD" id="cd05402">
    <property type="entry name" value="NT_PAP_TUTase"/>
    <property type="match status" value="1"/>
</dbReference>
<reference evidence="11" key="1">
    <citation type="submission" date="2016-06" db="UniProtKB">
        <authorList>
            <consortium name="WormBaseParasite"/>
        </authorList>
    </citation>
    <scope>IDENTIFICATION</scope>
</reference>
<dbReference type="Proteomes" id="UP000050794">
    <property type="component" value="Unassembled WGS sequence"/>
</dbReference>
<evidence type="ECO:0000256" key="3">
    <source>
        <dbReference type="ARBA" id="ARBA00022679"/>
    </source>
</evidence>
<comment type="cofactor">
    <cofactor evidence="1">
        <name>Mn(2+)</name>
        <dbReference type="ChEBI" id="CHEBI:29035"/>
    </cofactor>
</comment>
<dbReference type="WBParaSite" id="TCNE_0001444201-mRNA-1">
    <property type="protein sequence ID" value="TCNE_0001444201-mRNA-1"/>
    <property type="gene ID" value="TCNE_0001444201"/>
</dbReference>
<accession>A0A183V122</accession>
<evidence type="ECO:0000256" key="5">
    <source>
        <dbReference type="ARBA" id="ARBA00022842"/>
    </source>
</evidence>
<dbReference type="GO" id="GO:0046872">
    <property type="term" value="F:metal ion binding"/>
    <property type="evidence" value="ECO:0007669"/>
    <property type="project" value="UniProtKB-KW"/>
</dbReference>
<dbReference type="Pfam" id="PF22600">
    <property type="entry name" value="MTPAP-like_central"/>
    <property type="match status" value="1"/>
</dbReference>
<keyword evidence="4" id="KW-0479">Metal-binding</keyword>
<dbReference type="PANTHER" id="PTHR12271:SF117">
    <property type="entry name" value="PAP-ASSOCIATED DOMAIN-CONTAINING PROTEIN"/>
    <property type="match status" value="1"/>
</dbReference>
<evidence type="ECO:0000313" key="10">
    <source>
        <dbReference type="Proteomes" id="UP000050794"/>
    </source>
</evidence>
<evidence type="ECO:0000256" key="2">
    <source>
        <dbReference type="ARBA" id="ARBA00001946"/>
    </source>
</evidence>
<dbReference type="PANTHER" id="PTHR12271">
    <property type="entry name" value="POLY A POLYMERASE CID PAP -RELATED"/>
    <property type="match status" value="1"/>
</dbReference>
<evidence type="ECO:0000256" key="4">
    <source>
        <dbReference type="ARBA" id="ARBA00022723"/>
    </source>
</evidence>
<dbReference type="Gene3D" id="1.10.1410.10">
    <property type="match status" value="1"/>
</dbReference>
<comment type="cofactor">
    <cofactor evidence="2">
        <name>Mg(2+)</name>
        <dbReference type="ChEBI" id="CHEBI:18420"/>
    </cofactor>
</comment>
<feature type="region of interest" description="Disordered" evidence="6">
    <location>
        <begin position="520"/>
        <end position="552"/>
    </location>
</feature>
<keyword evidence="3" id="KW-0808">Transferase</keyword>
<name>A0A183V122_TOXCA</name>
<gene>
    <name evidence="9" type="ORF">TCNE_LOCUS14442</name>
</gene>
<dbReference type="InterPro" id="IPR043519">
    <property type="entry name" value="NT_sf"/>
</dbReference>
<feature type="domain" description="PAP-associated" evidence="7">
    <location>
        <begin position="867"/>
        <end position="920"/>
    </location>
</feature>
<dbReference type="InterPro" id="IPR054708">
    <property type="entry name" value="MTPAP-like_central"/>
</dbReference>
<protein>
    <submittedName>
        <fullName evidence="11">PAP-associated domain-containing protein</fullName>
    </submittedName>
</protein>
<evidence type="ECO:0000259" key="7">
    <source>
        <dbReference type="Pfam" id="PF03828"/>
    </source>
</evidence>